<feature type="domain" description="Type I restriction enzyme HindI endonuclease subunit-like C-terminal" evidence="1">
    <location>
        <begin position="3"/>
        <end position="68"/>
    </location>
</feature>
<name>A0A379GFB8_PROMI</name>
<accession>A0A379GFB8</accession>
<dbReference type="InterPro" id="IPR021810">
    <property type="entry name" value="T1RH-like_C"/>
</dbReference>
<evidence type="ECO:0000313" key="3">
    <source>
        <dbReference type="Proteomes" id="UP000254191"/>
    </source>
</evidence>
<protein>
    <submittedName>
        <fullName evidence="2">Domain of uncharacterized function (DUF3387)</fullName>
    </submittedName>
</protein>
<organism evidence="2 3">
    <name type="scientific">Proteus mirabilis</name>
    <dbReference type="NCBI Taxonomy" id="584"/>
    <lineage>
        <taxon>Bacteria</taxon>
        <taxon>Pseudomonadati</taxon>
        <taxon>Pseudomonadota</taxon>
        <taxon>Gammaproteobacteria</taxon>
        <taxon>Enterobacterales</taxon>
        <taxon>Morganellaceae</taxon>
        <taxon>Proteus</taxon>
    </lineage>
</organism>
<dbReference type="EMBL" id="UGTS01000006">
    <property type="protein sequence ID" value="SUC39689.1"/>
    <property type="molecule type" value="Genomic_DNA"/>
</dbReference>
<sequence>MMSFEDIGIDMEEKAFLDILQHMCQKYDFTYDDDKMLALAKDMKLIVDDSTQYPDWSNREDIKAKLKV</sequence>
<dbReference type="REBASE" id="409710">
    <property type="entry name" value="Pmi11938IP"/>
</dbReference>
<reference evidence="2 3" key="1">
    <citation type="submission" date="2018-06" db="EMBL/GenBank/DDBJ databases">
        <authorList>
            <consortium name="Pathogen Informatics"/>
            <person name="Doyle S."/>
        </authorList>
    </citation>
    <scope>NUCLEOTIDE SEQUENCE [LARGE SCALE GENOMIC DNA]</scope>
    <source>
        <strain evidence="2 3">NCTC11938</strain>
    </source>
</reference>
<dbReference type="Proteomes" id="UP000254191">
    <property type="component" value="Unassembled WGS sequence"/>
</dbReference>
<dbReference type="AlphaFoldDB" id="A0A379GFB8"/>
<evidence type="ECO:0000259" key="1">
    <source>
        <dbReference type="Pfam" id="PF11867"/>
    </source>
</evidence>
<proteinExistence type="predicted"/>
<evidence type="ECO:0000313" key="2">
    <source>
        <dbReference type="EMBL" id="SUC39689.1"/>
    </source>
</evidence>
<dbReference type="Pfam" id="PF11867">
    <property type="entry name" value="T1RH-like_C"/>
    <property type="match status" value="1"/>
</dbReference>
<gene>
    <name evidence="2" type="ORF">NCTC11938_03950</name>
</gene>